<feature type="region of interest" description="Disordered" evidence="1">
    <location>
        <begin position="1368"/>
        <end position="1387"/>
    </location>
</feature>
<feature type="region of interest" description="Disordered" evidence="1">
    <location>
        <begin position="1216"/>
        <end position="1355"/>
    </location>
</feature>
<feature type="compositionally biased region" description="Polar residues" evidence="1">
    <location>
        <begin position="193"/>
        <end position="219"/>
    </location>
</feature>
<feature type="region of interest" description="Disordered" evidence="1">
    <location>
        <begin position="1"/>
        <end position="228"/>
    </location>
</feature>
<feature type="compositionally biased region" description="Polar residues" evidence="1">
    <location>
        <begin position="306"/>
        <end position="330"/>
    </location>
</feature>
<sequence length="1413" mass="153984">MFRRKRSASHGPINPNPSPSAQTAAAQAFRASQAANANAKLSSSAAAAALRRHTPTPTSIEDVQTKRMLQRQQSVSSIASPKGSIRRGQDATLRRASSMGPMSRRTFRDESPVFAGHMGPKEEIDPVPPLPQGYVTSATLHQRAVSGGATGRRSISPQIPSSAAQQPTSPSQWKSTRNVPVRSVQGRAMGSPSGVQRRNSKGSINFSYPINARPTSPRQPSITIIPTDTTSIRTLSPAESHTMDFASHTYVPKVEPTTEVTAQRKQTSSERPTSEDLPPMHTRGSGVKEEARRVLSEERNGRQSDSKSTSPHIPTSDYHLQSNSSRSRPSTFRESHAIDKRSSNRTLAREDPKHNNTAPVVEVSPTEGSKEVYEPERGGHTRNQASFPNTPCDSSSRPPLDRQIQPAGKGLTLALENHVQSERPPSVSPTRSTRFSEHLEIALPGEHLHEPPPRSKSPAKSALKPTAPNVTPDRLATPQLKTADAPSESDGTSVLSDEGSRLSWKKKLPKVSFEDETEVLGVTASPPTSPDSIVPSSPQFMWNDSLRSKCSHIDDLDEVMKPRPVLPSFGSIRGRRLAGEEEEHFRIRPEDSRPSLADSVFGDSFSNDFAIGELLASNSRQKTEIDRDQPLPPKVTSVEGTGFDSASVSESSTDEADPNDFVLPGHSISSRDEATRFNQQQNGSNKVASDSQKSNCKKTNFVVPVIAIQPATPMFEEYSKTSHDENHIPGAFPGAADQEENLDSDRTEQKGLNLQGVENGSSASKADDTDSESGDSIYIDAAENISDFEGDGFGSINAIVSGSPTETIRISKATCPTSFIASTVKPVHVASQPGVEAYSIEIQPQASNPPTSQKEPLPTTYDGRDLPERQFQPPLHHPSAKIREAKTNGTPNSGDIKVNRPVQELKAQKTPVATDSHHSVHVRSTATRNASLSKFKNPVETTVHQEMSSSSPSARRMGFASQKPIRAQSISYSSSTLQPLQRKTSNGSDSSSSFKRERRSRVDTGTYTLRRTMRSGFGHSKTESFNERKPAGMSASNSHQHRPFASGDGHVNLRTTLRGPGSISHVKSSSSPFSDIKRSKPASGNTREFGSGFQSRFADSSDDEYDVRKFTPVRGIPRRTDEVDGDSTALEDSSDSDSPRRITRKLHTRQYSSKRRDAPIINASTASKMSNKDVSAFVSGHLDPRFDYHLPAKEKRPKKSVLSRIGLSKRHLNDETKIRKSALESAARRDTPLERSQLELEQVRNTKPYMGDTPATVSSVDGRSSSTPKSKWSRLSPGSHKQMNKLSRHPGSISWPLPAQGGTSPRVSELSPDICGKESHNATTVSSSQAINRSHTSDGMNRRKPQSTPTDMPSDLDSNWTARFLHHRHHRKGTDSTLNSDASGGPSVGTTIILKDAKKKSRFPMLRRAFGLS</sequence>
<feature type="compositionally biased region" description="Basic and acidic residues" evidence="1">
    <location>
        <begin position="1020"/>
        <end position="1030"/>
    </location>
</feature>
<feature type="compositionally biased region" description="Polar residues" evidence="1">
    <location>
        <begin position="1082"/>
        <end position="1098"/>
    </location>
</feature>
<feature type="compositionally biased region" description="Basic and acidic residues" evidence="1">
    <location>
        <begin position="1216"/>
        <end position="1244"/>
    </location>
</feature>
<feature type="compositionally biased region" description="Polar residues" evidence="1">
    <location>
        <begin position="1346"/>
        <end position="1355"/>
    </location>
</feature>
<feature type="compositionally biased region" description="Basic and acidic residues" evidence="1">
    <location>
        <begin position="286"/>
        <end position="305"/>
    </location>
</feature>
<dbReference type="Proteomes" id="UP001219355">
    <property type="component" value="Chromosome 1"/>
</dbReference>
<keyword evidence="3" id="KW-1185">Reference proteome</keyword>
<feature type="region of interest" description="Disordered" evidence="1">
    <location>
        <begin position="249"/>
        <end position="535"/>
    </location>
</feature>
<feature type="region of interest" description="Disordered" evidence="1">
    <location>
        <begin position="719"/>
        <end position="774"/>
    </location>
</feature>
<feature type="compositionally biased region" description="Basic and acidic residues" evidence="1">
    <location>
        <begin position="368"/>
        <end position="379"/>
    </location>
</feature>
<feature type="compositionally biased region" description="Polar residues" evidence="1">
    <location>
        <begin position="70"/>
        <end position="79"/>
    </location>
</feature>
<name>A0AAF0DCM5_9EURO</name>
<feature type="compositionally biased region" description="Basic and acidic residues" evidence="1">
    <location>
        <begin position="331"/>
        <end position="354"/>
    </location>
</feature>
<protein>
    <submittedName>
        <fullName evidence="2">Uncharacterized protein</fullName>
    </submittedName>
</protein>
<evidence type="ECO:0000313" key="2">
    <source>
        <dbReference type="EMBL" id="WEW55967.1"/>
    </source>
</evidence>
<feature type="region of interest" description="Disordered" evidence="1">
    <location>
        <begin position="616"/>
        <end position="669"/>
    </location>
</feature>
<feature type="compositionally biased region" description="Low complexity" evidence="1">
    <location>
        <begin position="456"/>
        <end position="468"/>
    </location>
</feature>
<accession>A0AAF0DCM5</accession>
<gene>
    <name evidence="2" type="ORF">PRK78_001402</name>
</gene>
<feature type="compositionally biased region" description="Polar residues" evidence="1">
    <location>
        <begin position="750"/>
        <end position="764"/>
    </location>
</feature>
<evidence type="ECO:0000256" key="1">
    <source>
        <dbReference type="SAM" id="MobiDB-lite"/>
    </source>
</evidence>
<reference evidence="2" key="1">
    <citation type="submission" date="2023-03" db="EMBL/GenBank/DDBJ databases">
        <title>Emydomyces testavorans Genome Sequence.</title>
        <authorList>
            <person name="Hoyer L."/>
        </authorList>
    </citation>
    <scope>NUCLEOTIDE SEQUENCE</scope>
    <source>
        <strain evidence="2">16-2883</strain>
    </source>
</reference>
<feature type="compositionally biased region" description="Polar residues" evidence="1">
    <location>
        <begin position="922"/>
        <end position="953"/>
    </location>
</feature>
<evidence type="ECO:0000313" key="3">
    <source>
        <dbReference type="Proteomes" id="UP001219355"/>
    </source>
</evidence>
<feature type="compositionally biased region" description="Basic and acidic residues" evidence="1">
    <location>
        <begin position="434"/>
        <end position="453"/>
    </location>
</feature>
<feature type="region of interest" description="Disordered" evidence="1">
    <location>
        <begin position="580"/>
        <end position="599"/>
    </location>
</feature>
<feature type="compositionally biased region" description="Polar residues" evidence="1">
    <location>
        <begin position="968"/>
        <end position="987"/>
    </location>
</feature>
<feature type="compositionally biased region" description="Polar residues" evidence="1">
    <location>
        <begin position="258"/>
        <end position="271"/>
    </location>
</feature>
<organism evidence="2 3">
    <name type="scientific">Emydomyces testavorans</name>
    <dbReference type="NCBI Taxonomy" id="2070801"/>
    <lineage>
        <taxon>Eukaryota</taxon>
        <taxon>Fungi</taxon>
        <taxon>Dikarya</taxon>
        <taxon>Ascomycota</taxon>
        <taxon>Pezizomycotina</taxon>
        <taxon>Eurotiomycetes</taxon>
        <taxon>Eurotiomycetidae</taxon>
        <taxon>Onygenales</taxon>
        <taxon>Nannizziopsiaceae</taxon>
        <taxon>Emydomyces</taxon>
    </lineage>
</organism>
<feature type="compositionally biased region" description="Polar residues" evidence="1">
    <location>
        <begin position="1255"/>
        <end position="1270"/>
    </location>
</feature>
<feature type="compositionally biased region" description="Low complexity" evidence="1">
    <location>
        <begin position="154"/>
        <end position="172"/>
    </location>
</feature>
<feature type="compositionally biased region" description="Basic and acidic residues" evidence="1">
    <location>
        <begin position="580"/>
        <end position="593"/>
    </location>
</feature>
<feature type="region of interest" description="Disordered" evidence="1">
    <location>
        <begin position="842"/>
        <end position="1155"/>
    </location>
</feature>
<feature type="compositionally biased region" description="Polar residues" evidence="1">
    <location>
        <begin position="1321"/>
        <end position="1339"/>
    </location>
</feature>
<proteinExistence type="predicted"/>
<feature type="compositionally biased region" description="Polar residues" evidence="1">
    <location>
        <begin position="381"/>
        <end position="397"/>
    </location>
</feature>
<feature type="compositionally biased region" description="Low complexity" evidence="1">
    <location>
        <begin position="19"/>
        <end position="49"/>
    </location>
</feature>
<feature type="compositionally biased region" description="Polar residues" evidence="1">
    <location>
        <begin position="842"/>
        <end position="854"/>
    </location>
</feature>
<dbReference type="EMBL" id="CP120627">
    <property type="protein sequence ID" value="WEW55967.1"/>
    <property type="molecule type" value="Genomic_DNA"/>
</dbReference>